<keyword evidence="5 13" id="KW-0349">Heme</keyword>
<evidence type="ECO:0000256" key="4">
    <source>
        <dbReference type="ARBA" id="ARBA00010617"/>
    </source>
</evidence>
<evidence type="ECO:0000256" key="5">
    <source>
        <dbReference type="ARBA" id="ARBA00022617"/>
    </source>
</evidence>
<reference evidence="15 16" key="1">
    <citation type="journal article" date="2012" name="Science">
        <title>The Paleozoic origin of enzymatic lignin decomposition reconstructed from 31 fungal genomes.</title>
        <authorList>
            <person name="Floudas D."/>
            <person name="Binder M."/>
            <person name="Riley R."/>
            <person name="Barry K."/>
            <person name="Blanchette R.A."/>
            <person name="Henrissat B."/>
            <person name="Martinez A.T."/>
            <person name="Otillar R."/>
            <person name="Spatafora J.W."/>
            <person name="Yadav J.S."/>
            <person name="Aerts A."/>
            <person name="Benoit I."/>
            <person name="Boyd A."/>
            <person name="Carlson A."/>
            <person name="Copeland A."/>
            <person name="Coutinho P.M."/>
            <person name="de Vries R.P."/>
            <person name="Ferreira P."/>
            <person name="Findley K."/>
            <person name="Foster B."/>
            <person name="Gaskell J."/>
            <person name="Glotzer D."/>
            <person name="Gorecki P."/>
            <person name="Heitman J."/>
            <person name="Hesse C."/>
            <person name="Hori C."/>
            <person name="Igarashi K."/>
            <person name="Jurgens J.A."/>
            <person name="Kallen N."/>
            <person name="Kersten P."/>
            <person name="Kohler A."/>
            <person name="Kuees U."/>
            <person name="Kumar T.K.A."/>
            <person name="Kuo A."/>
            <person name="LaButti K."/>
            <person name="Larrondo L.F."/>
            <person name="Lindquist E."/>
            <person name="Ling A."/>
            <person name="Lombard V."/>
            <person name="Lucas S."/>
            <person name="Lundell T."/>
            <person name="Martin R."/>
            <person name="McLaughlin D.J."/>
            <person name="Morgenstern I."/>
            <person name="Morin E."/>
            <person name="Murat C."/>
            <person name="Nagy L.G."/>
            <person name="Nolan M."/>
            <person name="Ohm R.A."/>
            <person name="Patyshakuliyeva A."/>
            <person name="Rokas A."/>
            <person name="Ruiz-Duenas F.J."/>
            <person name="Sabat G."/>
            <person name="Salamov A."/>
            <person name="Samejima M."/>
            <person name="Schmutz J."/>
            <person name="Slot J.C."/>
            <person name="St John F."/>
            <person name="Stenlid J."/>
            <person name="Sun H."/>
            <person name="Sun S."/>
            <person name="Syed K."/>
            <person name="Tsang A."/>
            <person name="Wiebenga A."/>
            <person name="Young D."/>
            <person name="Pisabarro A."/>
            <person name="Eastwood D.C."/>
            <person name="Martin F."/>
            <person name="Cullen D."/>
            <person name="Grigoriev I.V."/>
            <person name="Hibbett D.S."/>
        </authorList>
    </citation>
    <scope>NUCLEOTIDE SEQUENCE [LARGE SCALE GENOMIC DNA]</scope>
    <source>
        <strain evidence="15 16">MD-104</strain>
    </source>
</reference>
<name>A0A2H3JZ53_WOLCO</name>
<evidence type="ECO:0000256" key="13">
    <source>
        <dbReference type="PIRSR" id="PIRSR602401-1"/>
    </source>
</evidence>
<comment type="pathway">
    <text evidence="3">Secondary metabolite biosynthesis.</text>
</comment>
<dbReference type="GO" id="GO:0005506">
    <property type="term" value="F:iron ion binding"/>
    <property type="evidence" value="ECO:0007669"/>
    <property type="project" value="InterPro"/>
</dbReference>
<dbReference type="InterPro" id="IPR036396">
    <property type="entry name" value="Cyt_P450_sf"/>
</dbReference>
<dbReference type="PANTHER" id="PTHR46300">
    <property type="entry name" value="P450, PUTATIVE (EUROFUNG)-RELATED-RELATED"/>
    <property type="match status" value="1"/>
</dbReference>
<dbReference type="Proteomes" id="UP000218811">
    <property type="component" value="Unassembled WGS sequence"/>
</dbReference>
<keyword evidence="6" id="KW-0812">Transmembrane</keyword>
<evidence type="ECO:0000313" key="15">
    <source>
        <dbReference type="EMBL" id="PCH42014.1"/>
    </source>
</evidence>
<dbReference type="SUPFAM" id="SSF48264">
    <property type="entry name" value="Cytochrome P450"/>
    <property type="match status" value="1"/>
</dbReference>
<keyword evidence="10 13" id="KW-0408">Iron</keyword>
<dbReference type="PROSITE" id="PS00086">
    <property type="entry name" value="CYTOCHROME_P450"/>
    <property type="match status" value="1"/>
</dbReference>
<dbReference type="GO" id="GO:0020037">
    <property type="term" value="F:heme binding"/>
    <property type="evidence" value="ECO:0007669"/>
    <property type="project" value="InterPro"/>
</dbReference>
<gene>
    <name evidence="15" type="ORF">WOLCODRAFT_143828</name>
</gene>
<dbReference type="InterPro" id="IPR050364">
    <property type="entry name" value="Cytochrome_P450_fung"/>
</dbReference>
<evidence type="ECO:0000256" key="12">
    <source>
        <dbReference type="ARBA" id="ARBA00023136"/>
    </source>
</evidence>
<dbReference type="InterPro" id="IPR001128">
    <property type="entry name" value="Cyt_P450"/>
</dbReference>
<keyword evidence="8" id="KW-1133">Transmembrane helix</keyword>
<keyword evidence="11 14" id="KW-0503">Monooxygenase</keyword>
<dbReference type="PANTHER" id="PTHR46300:SF7">
    <property type="entry name" value="P450, PUTATIVE (EUROFUNG)-RELATED"/>
    <property type="match status" value="1"/>
</dbReference>
<evidence type="ECO:0000256" key="10">
    <source>
        <dbReference type="ARBA" id="ARBA00023004"/>
    </source>
</evidence>
<evidence type="ECO:0000256" key="9">
    <source>
        <dbReference type="ARBA" id="ARBA00023002"/>
    </source>
</evidence>
<organism evidence="15 16">
    <name type="scientific">Wolfiporia cocos (strain MD-104)</name>
    <name type="common">Brown rot fungus</name>
    <dbReference type="NCBI Taxonomy" id="742152"/>
    <lineage>
        <taxon>Eukaryota</taxon>
        <taxon>Fungi</taxon>
        <taxon>Dikarya</taxon>
        <taxon>Basidiomycota</taxon>
        <taxon>Agaricomycotina</taxon>
        <taxon>Agaricomycetes</taxon>
        <taxon>Polyporales</taxon>
        <taxon>Phaeolaceae</taxon>
        <taxon>Wolfiporia</taxon>
    </lineage>
</organism>
<dbReference type="GO" id="GO:0004497">
    <property type="term" value="F:monooxygenase activity"/>
    <property type="evidence" value="ECO:0007669"/>
    <property type="project" value="UniProtKB-KW"/>
</dbReference>
<dbReference type="GO" id="GO:0016705">
    <property type="term" value="F:oxidoreductase activity, acting on paired donors, with incorporation or reduction of molecular oxygen"/>
    <property type="evidence" value="ECO:0007669"/>
    <property type="project" value="InterPro"/>
</dbReference>
<evidence type="ECO:0000256" key="8">
    <source>
        <dbReference type="ARBA" id="ARBA00022989"/>
    </source>
</evidence>
<dbReference type="Pfam" id="PF00067">
    <property type="entry name" value="p450"/>
    <property type="match status" value="2"/>
</dbReference>
<evidence type="ECO:0000256" key="7">
    <source>
        <dbReference type="ARBA" id="ARBA00022723"/>
    </source>
</evidence>
<dbReference type="AlphaFoldDB" id="A0A2H3JZ53"/>
<comment type="cofactor">
    <cofactor evidence="1 13">
        <name>heme</name>
        <dbReference type="ChEBI" id="CHEBI:30413"/>
    </cofactor>
</comment>
<dbReference type="STRING" id="742152.A0A2H3JZ53"/>
<dbReference type="PRINTS" id="PR00463">
    <property type="entry name" value="EP450I"/>
</dbReference>
<keyword evidence="16" id="KW-1185">Reference proteome</keyword>
<dbReference type="OMA" id="THIVIEW"/>
<evidence type="ECO:0000256" key="11">
    <source>
        <dbReference type="ARBA" id="ARBA00023033"/>
    </source>
</evidence>
<evidence type="ECO:0000256" key="14">
    <source>
        <dbReference type="RuleBase" id="RU000461"/>
    </source>
</evidence>
<evidence type="ECO:0000256" key="1">
    <source>
        <dbReference type="ARBA" id="ARBA00001971"/>
    </source>
</evidence>
<comment type="subcellular location">
    <subcellularLocation>
        <location evidence="2">Membrane</location>
        <topology evidence="2">Single-pass membrane protein</topology>
    </subcellularLocation>
</comment>
<evidence type="ECO:0000256" key="2">
    <source>
        <dbReference type="ARBA" id="ARBA00004167"/>
    </source>
</evidence>
<protein>
    <submittedName>
        <fullName evidence="15">Cytochrome P450</fullName>
    </submittedName>
</protein>
<dbReference type="OrthoDB" id="2789670at2759"/>
<dbReference type="EMBL" id="KB468124">
    <property type="protein sequence ID" value="PCH42014.1"/>
    <property type="molecule type" value="Genomic_DNA"/>
</dbReference>
<evidence type="ECO:0000256" key="6">
    <source>
        <dbReference type="ARBA" id="ARBA00022692"/>
    </source>
</evidence>
<keyword evidence="12" id="KW-0472">Membrane</keyword>
<proteinExistence type="inferred from homology"/>
<keyword evidence="9 14" id="KW-0560">Oxidoreductase</keyword>
<accession>A0A2H3JZ53</accession>
<dbReference type="Gene3D" id="1.10.630.10">
    <property type="entry name" value="Cytochrome P450"/>
    <property type="match status" value="2"/>
</dbReference>
<keyword evidence="7 13" id="KW-0479">Metal-binding</keyword>
<evidence type="ECO:0000256" key="3">
    <source>
        <dbReference type="ARBA" id="ARBA00005179"/>
    </source>
</evidence>
<feature type="binding site" description="axial binding residue" evidence="13">
    <location>
        <position position="364"/>
    </location>
    <ligand>
        <name>heme</name>
        <dbReference type="ChEBI" id="CHEBI:30413"/>
    </ligand>
    <ligandPart>
        <name>Fe</name>
        <dbReference type="ChEBI" id="CHEBI:18248"/>
    </ligandPart>
</feature>
<dbReference type="InterPro" id="IPR017972">
    <property type="entry name" value="Cyt_P450_CS"/>
</dbReference>
<comment type="similarity">
    <text evidence="4 14">Belongs to the cytochrome P450 family.</text>
</comment>
<evidence type="ECO:0000313" key="16">
    <source>
        <dbReference type="Proteomes" id="UP000218811"/>
    </source>
</evidence>
<dbReference type="InterPro" id="IPR002401">
    <property type="entry name" value="Cyt_P450_E_grp-I"/>
</dbReference>
<dbReference type="GO" id="GO:0016020">
    <property type="term" value="C:membrane"/>
    <property type="evidence" value="ECO:0007669"/>
    <property type="project" value="UniProtKB-SubCell"/>
</dbReference>
<sequence length="436" mass="49091">MAFLSTISLTFICLLVIRWILSQLNGRLRGPLPPGPPGLPIIGNTLQLPREQAWLTYAAWAKVYGDIIHVSTFGQSNIILNSPVVITDLLEKRAAAYSDRPIIQMAGELAGYSQFVMLSPSGKRHREGRSLLLRAMNSQKALSYHHIYESKIALFLPRLLETPENFRLHIRWLIASIVFQISHGYQVKEYDDHLLQLAEQVNHEFSEAMAPGVFLVDAIPLLRLVPSWFPGAGFKKQAMEWRQTVKIMNTEPYEYVRNELAKGTAIPSFASALIEQNTNITKEREDLYRCVSSIFYTGLPHKVMQEDEYKGYRIPAGSTVWANIWSISLRQWVCCTIHNYIRTLLNFSQKDPRSFAFGFGKRTCPGRNVAEDTLFLLIATVLATCDISKAIDHNGVPIEPEVDYTGMICTAGPFVCRIAARTTEAEQLVKASALAT</sequence>